<feature type="transmembrane region" description="Helical" evidence="1">
    <location>
        <begin position="68"/>
        <end position="89"/>
    </location>
</feature>
<dbReference type="Proteomes" id="UP000789405">
    <property type="component" value="Unassembled WGS sequence"/>
</dbReference>
<keyword evidence="1" id="KW-0472">Membrane</keyword>
<dbReference type="AlphaFoldDB" id="A0A9N9IWX0"/>
<proteinExistence type="predicted"/>
<feature type="non-terminal residue" evidence="2">
    <location>
        <position position="255"/>
    </location>
</feature>
<gene>
    <name evidence="2" type="ORF">DERYTH_LOCUS17245</name>
</gene>
<feature type="transmembrane region" description="Helical" evidence="1">
    <location>
        <begin position="176"/>
        <end position="195"/>
    </location>
</feature>
<evidence type="ECO:0000313" key="2">
    <source>
        <dbReference type="EMBL" id="CAG8755028.1"/>
    </source>
</evidence>
<evidence type="ECO:0000256" key="1">
    <source>
        <dbReference type="SAM" id="Phobius"/>
    </source>
</evidence>
<sequence length="255" mass="28480">LFDSDAPKITLSQDTNYFFGYPVWHPPIKGHDANNKYYSVISFCTLLMAITCYLGASCDSAPVSAYYFNRLLVIYNFNTIFTVAALLIFDLGKLWAGAIGMIHNATEFVVLVFIGSGGRIKSLCFDYSIMITFIRIYINTRHELNHGDGAELFASTFHNVGNLFATVSIEDINPTVLALLTGYAVTYPAYMYYIYVDTHAASIYPTKRIYLPSTPGWKKFVIATIAICGALLTCRLCAFLHAKKVQSDNNLNVIF</sequence>
<dbReference type="EMBL" id="CAJVPY010016039">
    <property type="protein sequence ID" value="CAG8755028.1"/>
    <property type="molecule type" value="Genomic_DNA"/>
</dbReference>
<keyword evidence="1" id="KW-1133">Transmembrane helix</keyword>
<comment type="caution">
    <text evidence="2">The sequence shown here is derived from an EMBL/GenBank/DDBJ whole genome shotgun (WGS) entry which is preliminary data.</text>
</comment>
<feature type="transmembrane region" description="Helical" evidence="1">
    <location>
        <begin position="37"/>
        <end position="56"/>
    </location>
</feature>
<keyword evidence="1" id="KW-0812">Transmembrane</keyword>
<name>A0A9N9IWX0_9GLOM</name>
<feature type="transmembrane region" description="Helical" evidence="1">
    <location>
        <begin position="220"/>
        <end position="240"/>
    </location>
</feature>
<feature type="transmembrane region" description="Helical" evidence="1">
    <location>
        <begin position="95"/>
        <end position="114"/>
    </location>
</feature>
<accession>A0A9N9IWX0</accession>
<reference evidence="2" key="1">
    <citation type="submission" date="2021-06" db="EMBL/GenBank/DDBJ databases">
        <authorList>
            <person name="Kallberg Y."/>
            <person name="Tangrot J."/>
            <person name="Rosling A."/>
        </authorList>
    </citation>
    <scope>NUCLEOTIDE SEQUENCE</scope>
    <source>
        <strain evidence="2">MA453B</strain>
    </source>
</reference>
<protein>
    <submittedName>
        <fullName evidence="2">13128_t:CDS:1</fullName>
    </submittedName>
</protein>
<organism evidence="2 3">
    <name type="scientific">Dentiscutata erythropus</name>
    <dbReference type="NCBI Taxonomy" id="1348616"/>
    <lineage>
        <taxon>Eukaryota</taxon>
        <taxon>Fungi</taxon>
        <taxon>Fungi incertae sedis</taxon>
        <taxon>Mucoromycota</taxon>
        <taxon>Glomeromycotina</taxon>
        <taxon>Glomeromycetes</taxon>
        <taxon>Diversisporales</taxon>
        <taxon>Gigasporaceae</taxon>
        <taxon>Dentiscutata</taxon>
    </lineage>
</organism>
<keyword evidence="3" id="KW-1185">Reference proteome</keyword>
<evidence type="ECO:0000313" key="3">
    <source>
        <dbReference type="Proteomes" id="UP000789405"/>
    </source>
</evidence>
<dbReference type="OrthoDB" id="2327125at2759"/>